<evidence type="ECO:0000313" key="3">
    <source>
        <dbReference type="Proteomes" id="UP000031599"/>
    </source>
</evidence>
<sequence>MLPREFVVTELLIASLLASAPVIHDLRVRWVGEAQCQGGQRVVERLELLAPEISVTRADTPANVTATVTIRRDPAQQWSVGLELVGPLGVERRSFVAETCAVAIDATALVLAVSIDPIGVSTRVNREAAAPEPDPQPDPQPPSAPPVTDERPSEPATTSDVRREPSVHVSNETRADRTTVEFEPRGPVGFGLAALAGGGYGPLQAGSATVMGRLAAFGPHWRVELRGAWLPPVRPALGDRGRARVDGFLIGALGCGVLQAGPVEFPLCAGIEAGAIRGRALAPIPNAEVAAQPYVGVMLGPGLSWAPIERVALGLELQAQVRLASGGFALDDLAALNATPVGVRALAGVEIRFP</sequence>
<feature type="compositionally biased region" description="Pro residues" evidence="1">
    <location>
        <begin position="132"/>
        <end position="145"/>
    </location>
</feature>
<protein>
    <submittedName>
        <fullName evidence="2">Uncharacterized protein</fullName>
    </submittedName>
</protein>
<reference evidence="2 3" key="1">
    <citation type="submission" date="2014-12" db="EMBL/GenBank/DDBJ databases">
        <title>Genome assembly of Enhygromyxa salina DSM 15201.</title>
        <authorList>
            <person name="Sharma G."/>
            <person name="Subramanian S."/>
        </authorList>
    </citation>
    <scope>NUCLEOTIDE SEQUENCE [LARGE SCALE GENOMIC DNA]</scope>
    <source>
        <strain evidence="2 3">DSM 15201</strain>
    </source>
</reference>
<evidence type="ECO:0000256" key="1">
    <source>
        <dbReference type="SAM" id="MobiDB-lite"/>
    </source>
</evidence>
<dbReference type="EMBL" id="JMCC02000004">
    <property type="protein sequence ID" value="KIG19119.1"/>
    <property type="molecule type" value="Genomic_DNA"/>
</dbReference>
<feature type="compositionally biased region" description="Basic and acidic residues" evidence="1">
    <location>
        <begin position="160"/>
        <end position="182"/>
    </location>
</feature>
<accession>A0A0C1ZNR2</accession>
<gene>
    <name evidence="2" type="ORF">DB30_04584</name>
</gene>
<name>A0A0C1ZNR2_9BACT</name>
<feature type="region of interest" description="Disordered" evidence="1">
    <location>
        <begin position="125"/>
        <end position="182"/>
    </location>
</feature>
<dbReference type="RefSeq" id="WP_052546282.1">
    <property type="nucleotide sequence ID" value="NZ_JMCC02000004.1"/>
</dbReference>
<dbReference type="AlphaFoldDB" id="A0A0C1ZNR2"/>
<dbReference type="Proteomes" id="UP000031599">
    <property type="component" value="Unassembled WGS sequence"/>
</dbReference>
<organism evidence="2 3">
    <name type="scientific">Enhygromyxa salina</name>
    <dbReference type="NCBI Taxonomy" id="215803"/>
    <lineage>
        <taxon>Bacteria</taxon>
        <taxon>Pseudomonadati</taxon>
        <taxon>Myxococcota</taxon>
        <taxon>Polyangia</taxon>
        <taxon>Nannocystales</taxon>
        <taxon>Nannocystaceae</taxon>
        <taxon>Enhygromyxa</taxon>
    </lineage>
</organism>
<proteinExistence type="predicted"/>
<evidence type="ECO:0000313" key="2">
    <source>
        <dbReference type="EMBL" id="KIG19119.1"/>
    </source>
</evidence>
<comment type="caution">
    <text evidence="2">The sequence shown here is derived from an EMBL/GenBank/DDBJ whole genome shotgun (WGS) entry which is preliminary data.</text>
</comment>